<keyword evidence="1" id="KW-0812">Transmembrane</keyword>
<dbReference type="EMBL" id="CP123584">
    <property type="protein sequence ID" value="WZK89666.1"/>
    <property type="molecule type" value="Genomic_DNA"/>
</dbReference>
<sequence>MKQETAAASSVPTLPDEITLGAVLREPTRKPVYLRVAGWCLVVGCALSMGAILASTPQVTQKLSSWTNHVPAATQVDTATLTTETVSEANPDTQNPEFTTDGTPLAAPGKLMSALGALSRSARSALGYGDPMDYVELPTEENTDPSEGGFSAFFASDEDPVARPAVSAMPQNRIPIRRAGVSN</sequence>
<reference evidence="2 3" key="1">
    <citation type="submission" date="2023-04" db="EMBL/GenBank/DDBJ databases">
        <title>Complete genome sequence of Alisedimentitalea scapharcae.</title>
        <authorList>
            <person name="Rong J.-C."/>
            <person name="Yi M.-L."/>
            <person name="Zhao Q."/>
        </authorList>
    </citation>
    <scope>NUCLEOTIDE SEQUENCE [LARGE SCALE GENOMIC DNA]</scope>
    <source>
        <strain evidence="2 3">KCTC 42119</strain>
    </source>
</reference>
<evidence type="ECO:0000313" key="3">
    <source>
        <dbReference type="Proteomes" id="UP001623232"/>
    </source>
</evidence>
<gene>
    <name evidence="2" type="ORF">QEZ52_03695</name>
</gene>
<keyword evidence="1" id="KW-1133">Transmembrane helix</keyword>
<protein>
    <submittedName>
        <fullName evidence="2">Uncharacterized protein</fullName>
    </submittedName>
</protein>
<accession>A0ABZ2XU97</accession>
<keyword evidence="3" id="KW-1185">Reference proteome</keyword>
<keyword evidence="1" id="KW-0472">Membrane</keyword>
<dbReference type="RefSeq" id="WP_406648071.1">
    <property type="nucleotide sequence ID" value="NZ_CP123584.1"/>
</dbReference>
<feature type="transmembrane region" description="Helical" evidence="1">
    <location>
        <begin position="32"/>
        <end position="54"/>
    </location>
</feature>
<evidence type="ECO:0000313" key="2">
    <source>
        <dbReference type="EMBL" id="WZK89666.1"/>
    </source>
</evidence>
<organism evidence="2 3">
    <name type="scientific">Aliisedimentitalea scapharcae</name>
    <dbReference type="NCBI Taxonomy" id="1524259"/>
    <lineage>
        <taxon>Bacteria</taxon>
        <taxon>Pseudomonadati</taxon>
        <taxon>Pseudomonadota</taxon>
        <taxon>Alphaproteobacteria</taxon>
        <taxon>Rhodobacterales</taxon>
        <taxon>Roseobacteraceae</taxon>
        <taxon>Aliisedimentitalea</taxon>
    </lineage>
</organism>
<name>A0ABZ2XU97_9RHOB</name>
<evidence type="ECO:0000256" key="1">
    <source>
        <dbReference type="SAM" id="Phobius"/>
    </source>
</evidence>
<dbReference type="Proteomes" id="UP001623232">
    <property type="component" value="Chromosome"/>
</dbReference>
<proteinExistence type="predicted"/>